<dbReference type="RefSeq" id="WP_271088584.1">
    <property type="nucleotide sequence ID" value="NZ_JAPJZH010000003.1"/>
</dbReference>
<evidence type="ECO:0000256" key="4">
    <source>
        <dbReference type="SAM" id="MobiDB-lite"/>
    </source>
</evidence>
<feature type="domain" description="HTH gntR-type" evidence="5">
    <location>
        <begin position="7"/>
        <end position="75"/>
    </location>
</feature>
<evidence type="ECO:0000313" key="7">
    <source>
        <dbReference type="Proteomes" id="UP001148313"/>
    </source>
</evidence>
<dbReference type="Pfam" id="PF07702">
    <property type="entry name" value="UTRA"/>
    <property type="match status" value="1"/>
</dbReference>
<dbReference type="Proteomes" id="UP001148313">
    <property type="component" value="Unassembled WGS sequence"/>
</dbReference>
<keyword evidence="1" id="KW-0805">Transcription regulation</keyword>
<dbReference type="InterPro" id="IPR036390">
    <property type="entry name" value="WH_DNA-bd_sf"/>
</dbReference>
<dbReference type="Pfam" id="PF00392">
    <property type="entry name" value="GntR"/>
    <property type="match status" value="1"/>
</dbReference>
<evidence type="ECO:0000259" key="5">
    <source>
        <dbReference type="PROSITE" id="PS50949"/>
    </source>
</evidence>
<dbReference type="EMBL" id="JAPJZH010000003">
    <property type="protein sequence ID" value="MDA4845030.1"/>
    <property type="molecule type" value="Genomic_DNA"/>
</dbReference>
<reference evidence="6" key="1">
    <citation type="submission" date="2022-11" db="EMBL/GenBank/DDBJ databases">
        <title>Hoeflea poritis sp. nov., isolated from scleractinian coral Porites lutea.</title>
        <authorList>
            <person name="Zhang G."/>
            <person name="Wei Q."/>
            <person name="Cai L."/>
        </authorList>
    </citation>
    <scope>NUCLEOTIDE SEQUENCE</scope>
    <source>
        <strain evidence="6">E7-10</strain>
    </source>
</reference>
<evidence type="ECO:0000313" key="6">
    <source>
        <dbReference type="EMBL" id="MDA4845030.1"/>
    </source>
</evidence>
<dbReference type="Gene3D" id="3.40.1410.10">
    <property type="entry name" value="Chorismate lyase-like"/>
    <property type="match status" value="1"/>
</dbReference>
<feature type="region of interest" description="Disordered" evidence="4">
    <location>
        <begin position="252"/>
        <end position="271"/>
    </location>
</feature>
<dbReference type="InterPro" id="IPR036388">
    <property type="entry name" value="WH-like_DNA-bd_sf"/>
</dbReference>
<dbReference type="CDD" id="cd07377">
    <property type="entry name" value="WHTH_GntR"/>
    <property type="match status" value="1"/>
</dbReference>
<dbReference type="PANTHER" id="PTHR44846:SF17">
    <property type="entry name" value="GNTR-FAMILY TRANSCRIPTIONAL REGULATOR"/>
    <property type="match status" value="1"/>
</dbReference>
<proteinExistence type="predicted"/>
<evidence type="ECO:0000256" key="3">
    <source>
        <dbReference type="ARBA" id="ARBA00023163"/>
    </source>
</evidence>
<dbReference type="SUPFAM" id="SSF64288">
    <property type="entry name" value="Chorismate lyase-like"/>
    <property type="match status" value="1"/>
</dbReference>
<dbReference type="SUPFAM" id="SSF46785">
    <property type="entry name" value="Winged helix' DNA-binding domain"/>
    <property type="match status" value="1"/>
</dbReference>
<organism evidence="6 7">
    <name type="scientific">Hoeflea poritis</name>
    <dbReference type="NCBI Taxonomy" id="2993659"/>
    <lineage>
        <taxon>Bacteria</taxon>
        <taxon>Pseudomonadati</taxon>
        <taxon>Pseudomonadota</taxon>
        <taxon>Alphaproteobacteria</taxon>
        <taxon>Hyphomicrobiales</taxon>
        <taxon>Rhizobiaceae</taxon>
        <taxon>Hoeflea</taxon>
    </lineage>
</organism>
<protein>
    <submittedName>
        <fullName evidence="6">GntR family transcriptional regulator</fullName>
    </submittedName>
</protein>
<evidence type="ECO:0000256" key="1">
    <source>
        <dbReference type="ARBA" id="ARBA00023015"/>
    </source>
</evidence>
<dbReference type="PROSITE" id="PS50949">
    <property type="entry name" value="HTH_GNTR"/>
    <property type="match status" value="1"/>
</dbReference>
<keyword evidence="2" id="KW-0238">DNA-binding</keyword>
<sequence length="271" mass="29840">MQRHIAQPRYLMLADDLRGRIEDGAFKPGDRLPSEAQLCADHGVSRGTVVRAIEQLVSDGIVHRRQGAGSFVARPSLHRRAGNLLSFSESAAGEGKQSQQTLIDFKPASEEQVRQFDCDGPAIYMCRLRSLDGLPCAIHRSIVPAHVARRIDALNGKEPQALNESGFSLYHALDEAGFKVREARERVTTRLASTEETELLGLDDPAAVMVVFRRSYDGSGRLVEAVEAVYHGEYYTYDMRLVSAPSEVTDHDGPSILSLGGRVSNPANRRK</sequence>
<name>A0ABT4VK04_9HYPH</name>
<keyword evidence="7" id="KW-1185">Reference proteome</keyword>
<dbReference type="SMART" id="SM00345">
    <property type="entry name" value="HTH_GNTR"/>
    <property type="match status" value="1"/>
</dbReference>
<dbReference type="SMART" id="SM00866">
    <property type="entry name" value="UTRA"/>
    <property type="match status" value="1"/>
</dbReference>
<dbReference type="InterPro" id="IPR028978">
    <property type="entry name" value="Chorismate_lyase_/UTRA_dom_sf"/>
</dbReference>
<gene>
    <name evidence="6" type="ORF">OOZ53_06690</name>
</gene>
<dbReference type="PANTHER" id="PTHR44846">
    <property type="entry name" value="MANNOSYL-D-GLYCERATE TRANSPORT/METABOLISM SYSTEM REPRESSOR MNGR-RELATED"/>
    <property type="match status" value="1"/>
</dbReference>
<dbReference type="Gene3D" id="1.10.10.10">
    <property type="entry name" value="Winged helix-like DNA-binding domain superfamily/Winged helix DNA-binding domain"/>
    <property type="match status" value="1"/>
</dbReference>
<evidence type="ECO:0000256" key="2">
    <source>
        <dbReference type="ARBA" id="ARBA00023125"/>
    </source>
</evidence>
<keyword evidence="3" id="KW-0804">Transcription</keyword>
<dbReference type="InterPro" id="IPR000524">
    <property type="entry name" value="Tscrpt_reg_HTH_GntR"/>
</dbReference>
<dbReference type="InterPro" id="IPR011663">
    <property type="entry name" value="UTRA"/>
</dbReference>
<dbReference type="InterPro" id="IPR050679">
    <property type="entry name" value="Bact_HTH_transcr_reg"/>
</dbReference>
<accession>A0ABT4VK04</accession>
<dbReference type="PRINTS" id="PR00035">
    <property type="entry name" value="HTHGNTR"/>
</dbReference>
<comment type="caution">
    <text evidence="6">The sequence shown here is derived from an EMBL/GenBank/DDBJ whole genome shotgun (WGS) entry which is preliminary data.</text>
</comment>